<dbReference type="AlphaFoldDB" id="A0AAV4PRJ5"/>
<comment type="caution">
    <text evidence="1">The sequence shown here is derived from an EMBL/GenBank/DDBJ whole genome shotgun (WGS) entry which is preliminary data.</text>
</comment>
<dbReference type="Proteomes" id="UP001054945">
    <property type="component" value="Unassembled WGS sequence"/>
</dbReference>
<evidence type="ECO:0000313" key="2">
    <source>
        <dbReference type="Proteomes" id="UP001054945"/>
    </source>
</evidence>
<gene>
    <name evidence="1" type="ORF">CEXT_42291</name>
</gene>
<dbReference type="EMBL" id="BPLR01005074">
    <property type="protein sequence ID" value="GIX99676.1"/>
    <property type="molecule type" value="Genomic_DNA"/>
</dbReference>
<reference evidence="1 2" key="1">
    <citation type="submission" date="2021-06" db="EMBL/GenBank/DDBJ databases">
        <title>Caerostris extrusa draft genome.</title>
        <authorList>
            <person name="Kono N."/>
            <person name="Arakawa K."/>
        </authorList>
    </citation>
    <scope>NUCLEOTIDE SEQUENCE [LARGE SCALE GENOMIC DNA]</scope>
</reference>
<sequence length="92" mass="10999">MYRVQREKRNPRTVRRHSPQLSWWQLMIFGYLPLWLERERVLRRNLICPDGGDEETVVMARDRGGSSLTLCFYAPYLFGGLLFPRKEEVKVL</sequence>
<protein>
    <submittedName>
        <fullName evidence="1">Uncharacterized protein</fullName>
    </submittedName>
</protein>
<organism evidence="1 2">
    <name type="scientific">Caerostris extrusa</name>
    <name type="common">Bark spider</name>
    <name type="synonym">Caerostris bankana</name>
    <dbReference type="NCBI Taxonomy" id="172846"/>
    <lineage>
        <taxon>Eukaryota</taxon>
        <taxon>Metazoa</taxon>
        <taxon>Ecdysozoa</taxon>
        <taxon>Arthropoda</taxon>
        <taxon>Chelicerata</taxon>
        <taxon>Arachnida</taxon>
        <taxon>Araneae</taxon>
        <taxon>Araneomorphae</taxon>
        <taxon>Entelegynae</taxon>
        <taxon>Araneoidea</taxon>
        <taxon>Araneidae</taxon>
        <taxon>Caerostris</taxon>
    </lineage>
</organism>
<evidence type="ECO:0000313" key="1">
    <source>
        <dbReference type="EMBL" id="GIX99676.1"/>
    </source>
</evidence>
<accession>A0AAV4PRJ5</accession>
<name>A0AAV4PRJ5_CAEEX</name>
<keyword evidence="2" id="KW-1185">Reference proteome</keyword>
<proteinExistence type="predicted"/>